<evidence type="ECO:0000313" key="2">
    <source>
        <dbReference type="EMBL" id="EMS20018.1"/>
    </source>
</evidence>
<organism evidence="2 3">
    <name type="scientific">Rhodotorula toruloides (strain NP11)</name>
    <name type="common">Yeast</name>
    <name type="synonym">Rhodosporidium toruloides</name>
    <dbReference type="NCBI Taxonomy" id="1130832"/>
    <lineage>
        <taxon>Eukaryota</taxon>
        <taxon>Fungi</taxon>
        <taxon>Dikarya</taxon>
        <taxon>Basidiomycota</taxon>
        <taxon>Pucciniomycotina</taxon>
        <taxon>Microbotryomycetes</taxon>
        <taxon>Sporidiobolales</taxon>
        <taxon>Sporidiobolaceae</taxon>
        <taxon>Rhodotorula</taxon>
    </lineage>
</organism>
<evidence type="ECO:0000256" key="1">
    <source>
        <dbReference type="SAM" id="MobiDB-lite"/>
    </source>
</evidence>
<feature type="region of interest" description="Disordered" evidence="1">
    <location>
        <begin position="319"/>
        <end position="344"/>
    </location>
</feature>
<dbReference type="Proteomes" id="UP000016926">
    <property type="component" value="Unassembled WGS sequence"/>
</dbReference>
<feature type="compositionally biased region" description="Basic residues" evidence="1">
    <location>
        <begin position="63"/>
        <end position="72"/>
    </location>
</feature>
<evidence type="ECO:0008006" key="4">
    <source>
        <dbReference type="Google" id="ProtNLM"/>
    </source>
</evidence>
<dbReference type="GeneID" id="27367829"/>
<dbReference type="RefSeq" id="XP_016271137.1">
    <property type="nucleotide sequence ID" value="XM_016417485.1"/>
</dbReference>
<protein>
    <recommendedName>
        <fullName evidence="4">F-box domain-containing protein</fullName>
    </recommendedName>
</protein>
<proteinExistence type="predicted"/>
<reference evidence="2 3" key="1">
    <citation type="journal article" date="2012" name="Nat. Commun.">
        <title>A multi-omic map of the lipid-producing yeast Rhodosporidium toruloides.</title>
        <authorList>
            <person name="Zhu Z."/>
            <person name="Zhang S."/>
            <person name="Liu H."/>
            <person name="Shen H."/>
            <person name="Lin X."/>
            <person name="Yang F."/>
            <person name="Zhou Y.J."/>
            <person name="Jin G."/>
            <person name="Ye M."/>
            <person name="Zou H."/>
            <person name="Zou H."/>
            <person name="Zhao Z.K."/>
        </authorList>
    </citation>
    <scope>NUCLEOTIDE SEQUENCE [LARGE SCALE GENOMIC DNA]</scope>
    <source>
        <strain evidence="2 3">NP11</strain>
    </source>
</reference>
<accession>M7XIM0</accession>
<dbReference type="HOGENOM" id="CLU_402327_0_0_1"/>
<evidence type="ECO:0000313" key="3">
    <source>
        <dbReference type="Proteomes" id="UP000016926"/>
    </source>
</evidence>
<feature type="region of interest" description="Disordered" evidence="1">
    <location>
        <begin position="41"/>
        <end position="90"/>
    </location>
</feature>
<sequence>MAGGRASTRTSYKEADSDDDWLAGDEEGATKVFDDLPLVKGVKGKAGGAKGTQRVGDTYGAGPRKKARKSKSKGKEKVKEDEDELQETEKQPEPLFSLDLLLKLPNDLFLEAGSALPTTCGHIDTLGLLHLSRKCKTMRKMVFSPTMTGAWSVSRRRDEIPLPDGISELELVALMHGEGCQFCGSSERFHRDFFFRMRSCSRCRKQYVILDNRLRNAWPDLHPKAKRCVSYSDFDLHRYRPHKREEPAYLIEDLDEVNRELLELQDEDDLAPFAAAAVAASTNSYCRPSPPLMSQPKPKSLVDDFVALKQAEVAVRQKESHALQKGIDTKRQRDSEEWRAKRDGQREARKKLAAECSPVLVEKYGWTEEQVAFYVRQADLFGTSDKMPKTSPEINREGWDAYRVEVQASLERFAKATAEHRNYDALKPIYEQYCRSAGAFAQRLPNMGDLTELPVFKDWLKHDCPPFDEALWESRLPPIEQTLQKYAEELRMTAIKTILHATTGVSTLKLSKDPADYPENKYDEAFFARPTSLYFGTIRESDGVWGYTYRSASFAFPECLEHFHWIDWRPKQTQLRKQTNQRHVFFVRLILRAAELDDDTCTSSDLDDFGERFTWQDNAPKSAHGRLFGWNNLLSRLDSSGPTLRELEAGDVPNIKLLPLDDPRVKAAKRASGGAVDSSDEEDE</sequence>
<feature type="region of interest" description="Disordered" evidence="1">
    <location>
        <begin position="1"/>
        <end position="23"/>
    </location>
</feature>
<dbReference type="OrthoDB" id="2529758at2759"/>
<name>M7XIM0_RHOT1</name>
<keyword evidence="3" id="KW-1185">Reference proteome</keyword>
<dbReference type="EMBL" id="KB722664">
    <property type="protein sequence ID" value="EMS20018.1"/>
    <property type="molecule type" value="Genomic_DNA"/>
</dbReference>
<gene>
    <name evidence="2" type="ORF">RHTO_03816</name>
</gene>
<dbReference type="AlphaFoldDB" id="M7XIM0"/>